<proteinExistence type="predicted"/>
<evidence type="ECO:0000256" key="3">
    <source>
        <dbReference type="PROSITE-ProRule" id="PRU00267"/>
    </source>
</evidence>
<evidence type="ECO:0000256" key="2">
    <source>
        <dbReference type="ARBA" id="ARBA00023242"/>
    </source>
</evidence>
<feature type="domain" description="HMG box" evidence="6">
    <location>
        <begin position="121"/>
        <end position="189"/>
    </location>
</feature>
<feature type="compositionally biased region" description="Low complexity" evidence="5">
    <location>
        <begin position="42"/>
        <end position="52"/>
    </location>
</feature>
<gene>
    <name evidence="7" type="ORF">HOLleu_19576</name>
</gene>
<organism evidence="7 8">
    <name type="scientific">Holothuria leucospilota</name>
    <name type="common">Black long sea cucumber</name>
    <name type="synonym">Mertensiothuria leucospilota</name>
    <dbReference type="NCBI Taxonomy" id="206669"/>
    <lineage>
        <taxon>Eukaryota</taxon>
        <taxon>Metazoa</taxon>
        <taxon>Echinodermata</taxon>
        <taxon>Eleutherozoa</taxon>
        <taxon>Echinozoa</taxon>
        <taxon>Holothuroidea</taxon>
        <taxon>Aspidochirotacea</taxon>
        <taxon>Aspidochirotida</taxon>
        <taxon>Holothuriidae</taxon>
        <taxon>Holothuria</taxon>
    </lineage>
</organism>
<sequence length="376" mass="42684">MDLNDSSSNQGLLNSSAPSSELFNISSFDEDVDKDSQQLGIETSFSTSTTESGSNLNSNFSSEATIHPATDMGQVPILQSDSKDQIPESTKEEQPSLKQKTGGWARGRKRKPRPLRDANAPRAPITGYVRFLNERRDAARADNPDMTFAEITRKLGKEWTQLSQTEKQKYLDEAEKDKARYAKELEQYQQTEAYRAFAKKQEERKRKAEEDGDSQLDLTGAVDVRLADETRVEDEVPCIDIPIFTEEFLNFNRARENELRQLRKSTTEYEEQNAILQKHIDNMKSAVDKLEAEAVQQRTTNMSLQQHLQQLRQTLTMSFAGLPLPTSNEVPTLNTIDSYMTKLHQLILDSPQEHENLVSTVREIVGRVDLQGDPKL</sequence>
<dbReference type="Pfam" id="PF00505">
    <property type="entry name" value="HMG_box"/>
    <property type="match status" value="1"/>
</dbReference>
<dbReference type="PANTHER" id="PTHR46040">
    <property type="entry name" value="HIGH MOBILITY GROUP PROTEIN 2"/>
    <property type="match status" value="1"/>
</dbReference>
<dbReference type="InterPro" id="IPR036910">
    <property type="entry name" value="HMG_box_dom_sf"/>
</dbReference>
<dbReference type="GO" id="GO:0010468">
    <property type="term" value="P:regulation of gene expression"/>
    <property type="evidence" value="ECO:0007669"/>
    <property type="project" value="TreeGrafter"/>
</dbReference>
<comment type="caution">
    <text evidence="7">The sequence shown here is derived from an EMBL/GenBank/DDBJ whole genome shotgun (WGS) entry which is preliminary data.</text>
</comment>
<name>A0A9Q1BYK8_HOLLE</name>
<evidence type="ECO:0000256" key="1">
    <source>
        <dbReference type="ARBA" id="ARBA00023125"/>
    </source>
</evidence>
<dbReference type="EMBL" id="JAIZAY010000009">
    <property type="protein sequence ID" value="KAJ8035793.1"/>
    <property type="molecule type" value="Genomic_DNA"/>
</dbReference>
<dbReference type="PROSITE" id="PS50118">
    <property type="entry name" value="HMG_BOX_2"/>
    <property type="match status" value="1"/>
</dbReference>
<reference evidence="7" key="1">
    <citation type="submission" date="2021-10" db="EMBL/GenBank/DDBJ databases">
        <title>Tropical sea cucumber genome reveals ecological adaptation and Cuvierian tubules defense mechanism.</title>
        <authorList>
            <person name="Chen T."/>
        </authorList>
    </citation>
    <scope>NUCLEOTIDE SEQUENCE</scope>
    <source>
        <strain evidence="7">Nanhai2018</strain>
        <tissue evidence="7">Muscle</tissue>
    </source>
</reference>
<dbReference type="InterPro" id="IPR009071">
    <property type="entry name" value="HMG_box_dom"/>
</dbReference>
<keyword evidence="1 3" id="KW-0238">DNA-binding</keyword>
<dbReference type="OrthoDB" id="3213154at2759"/>
<evidence type="ECO:0000259" key="6">
    <source>
        <dbReference type="PROSITE" id="PS50118"/>
    </source>
</evidence>
<evidence type="ECO:0000256" key="4">
    <source>
        <dbReference type="SAM" id="Coils"/>
    </source>
</evidence>
<feature type="compositionally biased region" description="Polar residues" evidence="5">
    <location>
        <begin position="53"/>
        <end position="64"/>
    </location>
</feature>
<dbReference type="Gene3D" id="1.10.30.10">
    <property type="entry name" value="High mobility group box domain"/>
    <property type="match status" value="1"/>
</dbReference>
<feature type="DNA-binding region" description="HMG box" evidence="3">
    <location>
        <begin position="121"/>
        <end position="189"/>
    </location>
</feature>
<dbReference type="Proteomes" id="UP001152320">
    <property type="component" value="Chromosome 9"/>
</dbReference>
<feature type="region of interest" description="Disordered" evidence="5">
    <location>
        <begin position="24"/>
        <end position="122"/>
    </location>
</feature>
<feature type="coiled-coil region" evidence="4">
    <location>
        <begin position="252"/>
        <end position="307"/>
    </location>
</feature>
<dbReference type="AlphaFoldDB" id="A0A9Q1BYK8"/>
<evidence type="ECO:0000313" key="8">
    <source>
        <dbReference type="Proteomes" id="UP001152320"/>
    </source>
</evidence>
<dbReference type="PRINTS" id="PR00886">
    <property type="entry name" value="HIGHMOBLTY12"/>
</dbReference>
<keyword evidence="2 3" id="KW-0539">Nucleus</keyword>
<keyword evidence="8" id="KW-1185">Reference proteome</keyword>
<dbReference type="GO" id="GO:0005634">
    <property type="term" value="C:nucleus"/>
    <property type="evidence" value="ECO:0007669"/>
    <property type="project" value="UniProtKB-UniRule"/>
</dbReference>
<dbReference type="InterPro" id="IPR051965">
    <property type="entry name" value="ChromReg_NeuronalGeneExpr"/>
</dbReference>
<dbReference type="SUPFAM" id="SSF47095">
    <property type="entry name" value="HMG-box"/>
    <property type="match status" value="1"/>
</dbReference>
<evidence type="ECO:0000256" key="5">
    <source>
        <dbReference type="SAM" id="MobiDB-lite"/>
    </source>
</evidence>
<evidence type="ECO:0000313" key="7">
    <source>
        <dbReference type="EMBL" id="KAJ8035793.1"/>
    </source>
</evidence>
<dbReference type="SMART" id="SM00398">
    <property type="entry name" value="HMG"/>
    <property type="match status" value="1"/>
</dbReference>
<keyword evidence="4" id="KW-0175">Coiled coil</keyword>
<dbReference type="PANTHER" id="PTHR46040:SF3">
    <property type="entry name" value="HIGH MOBILITY GROUP PROTEIN 2"/>
    <property type="match status" value="1"/>
</dbReference>
<dbReference type="GO" id="GO:0003677">
    <property type="term" value="F:DNA binding"/>
    <property type="evidence" value="ECO:0007669"/>
    <property type="project" value="UniProtKB-UniRule"/>
</dbReference>
<accession>A0A9Q1BYK8</accession>
<protein>
    <submittedName>
        <fullName evidence="7">High mobility group protein 20A</fullName>
    </submittedName>
</protein>
<feature type="compositionally biased region" description="Basic and acidic residues" evidence="5">
    <location>
        <begin position="81"/>
        <end position="95"/>
    </location>
</feature>